<dbReference type="AlphaFoldDB" id="A0A4C1TKE3"/>
<feature type="compositionally biased region" description="Basic residues" evidence="1">
    <location>
        <begin position="45"/>
        <end position="61"/>
    </location>
</feature>
<protein>
    <submittedName>
        <fullName evidence="2">Uncharacterized protein</fullName>
    </submittedName>
</protein>
<organism evidence="2 3">
    <name type="scientific">Eumeta variegata</name>
    <name type="common">Bagworm moth</name>
    <name type="synonym">Eumeta japonica</name>
    <dbReference type="NCBI Taxonomy" id="151549"/>
    <lineage>
        <taxon>Eukaryota</taxon>
        <taxon>Metazoa</taxon>
        <taxon>Ecdysozoa</taxon>
        <taxon>Arthropoda</taxon>
        <taxon>Hexapoda</taxon>
        <taxon>Insecta</taxon>
        <taxon>Pterygota</taxon>
        <taxon>Neoptera</taxon>
        <taxon>Endopterygota</taxon>
        <taxon>Lepidoptera</taxon>
        <taxon>Glossata</taxon>
        <taxon>Ditrysia</taxon>
        <taxon>Tineoidea</taxon>
        <taxon>Psychidae</taxon>
        <taxon>Oiketicinae</taxon>
        <taxon>Eumeta</taxon>
    </lineage>
</organism>
<evidence type="ECO:0000313" key="3">
    <source>
        <dbReference type="Proteomes" id="UP000299102"/>
    </source>
</evidence>
<sequence>MLYRQSPNGVTALVTASINSPRPELGFHRRDGFRVQGRHRSKVKSILHTHRQSEKRRKKNVLIKQNYPRTTTERNSWQRSGAVTSSAIMKQIGPGRPRPRRPQSGGVLRLMIHFLHIVERH</sequence>
<comment type="caution">
    <text evidence="2">The sequence shown here is derived from an EMBL/GenBank/DDBJ whole genome shotgun (WGS) entry which is preliminary data.</text>
</comment>
<evidence type="ECO:0000313" key="2">
    <source>
        <dbReference type="EMBL" id="GBP14524.1"/>
    </source>
</evidence>
<dbReference type="EMBL" id="BGZK01000064">
    <property type="protein sequence ID" value="GBP14524.1"/>
    <property type="molecule type" value="Genomic_DNA"/>
</dbReference>
<feature type="region of interest" description="Disordered" evidence="1">
    <location>
        <begin position="45"/>
        <end position="105"/>
    </location>
</feature>
<name>A0A4C1TKE3_EUMVA</name>
<gene>
    <name evidence="2" type="ORF">EVAR_7795_1</name>
</gene>
<keyword evidence="3" id="KW-1185">Reference proteome</keyword>
<proteinExistence type="predicted"/>
<feature type="compositionally biased region" description="Polar residues" evidence="1">
    <location>
        <begin position="67"/>
        <end position="88"/>
    </location>
</feature>
<dbReference type="Proteomes" id="UP000299102">
    <property type="component" value="Unassembled WGS sequence"/>
</dbReference>
<evidence type="ECO:0000256" key="1">
    <source>
        <dbReference type="SAM" id="MobiDB-lite"/>
    </source>
</evidence>
<accession>A0A4C1TKE3</accession>
<reference evidence="2 3" key="1">
    <citation type="journal article" date="2019" name="Commun. Biol.">
        <title>The bagworm genome reveals a unique fibroin gene that provides high tensile strength.</title>
        <authorList>
            <person name="Kono N."/>
            <person name="Nakamura H."/>
            <person name="Ohtoshi R."/>
            <person name="Tomita M."/>
            <person name="Numata K."/>
            <person name="Arakawa K."/>
        </authorList>
    </citation>
    <scope>NUCLEOTIDE SEQUENCE [LARGE SCALE GENOMIC DNA]</scope>
</reference>